<comment type="caution">
    <text evidence="4">The sequence shown here is derived from an EMBL/GenBank/DDBJ whole genome shotgun (WGS) entry which is preliminary data.</text>
</comment>
<accession>A0A9D2TPJ2</accession>
<dbReference type="EMBL" id="DWVP01000009">
    <property type="protein sequence ID" value="HJC84763.1"/>
    <property type="molecule type" value="Genomic_DNA"/>
</dbReference>
<feature type="domain" description="DUF732" evidence="3">
    <location>
        <begin position="97"/>
        <end position="174"/>
    </location>
</feature>
<protein>
    <submittedName>
        <fullName evidence="4">DUF732 domain-containing protein</fullName>
    </submittedName>
</protein>
<dbReference type="AlphaFoldDB" id="A0A9D2TPJ2"/>
<evidence type="ECO:0000313" key="5">
    <source>
        <dbReference type="Proteomes" id="UP000823858"/>
    </source>
</evidence>
<feature type="region of interest" description="Disordered" evidence="1">
    <location>
        <begin position="28"/>
        <end position="99"/>
    </location>
</feature>
<reference evidence="4" key="2">
    <citation type="submission" date="2021-04" db="EMBL/GenBank/DDBJ databases">
        <authorList>
            <person name="Gilroy R."/>
        </authorList>
    </citation>
    <scope>NUCLEOTIDE SEQUENCE</scope>
    <source>
        <strain evidence="4">ChiHjej13B12-4958</strain>
    </source>
</reference>
<evidence type="ECO:0000259" key="3">
    <source>
        <dbReference type="Pfam" id="PF05305"/>
    </source>
</evidence>
<feature type="signal peptide" evidence="2">
    <location>
        <begin position="1"/>
        <end position="21"/>
    </location>
</feature>
<feature type="compositionally biased region" description="Polar residues" evidence="1">
    <location>
        <begin position="32"/>
        <end position="41"/>
    </location>
</feature>
<dbReference type="Proteomes" id="UP000823858">
    <property type="component" value="Unassembled WGS sequence"/>
</dbReference>
<proteinExistence type="predicted"/>
<name>A0A9D2TPJ2_9CORY</name>
<dbReference type="InterPro" id="IPR007969">
    <property type="entry name" value="DUF732"/>
</dbReference>
<dbReference type="Pfam" id="PF05305">
    <property type="entry name" value="DUF732"/>
    <property type="match status" value="1"/>
</dbReference>
<feature type="compositionally biased region" description="Low complexity" evidence="1">
    <location>
        <begin position="61"/>
        <end position="72"/>
    </location>
</feature>
<feature type="chain" id="PRO_5038624207" evidence="2">
    <location>
        <begin position="22"/>
        <end position="175"/>
    </location>
</feature>
<dbReference type="PROSITE" id="PS51257">
    <property type="entry name" value="PROKAR_LIPOPROTEIN"/>
    <property type="match status" value="1"/>
</dbReference>
<sequence length="175" mass="18025">MHTHKTVAGKISLAAVSVLFAASVAACGGDSTVDNDSTEVPSVTAAPESDATSTGTPPETDGSADSGSAPGGENAPQDGSVEEVEEPGGEPAPRTEQDDAFLAQLKDNGIEVEDRDIEDQVIASGREQCLANEEGRDSFAVPMIAGQLQALELTDMDPEESGHIIREAAETHYCG</sequence>
<evidence type="ECO:0000256" key="1">
    <source>
        <dbReference type="SAM" id="MobiDB-lite"/>
    </source>
</evidence>
<organism evidence="4 5">
    <name type="scientific">Candidatus Corynebacterium faecigallinarum</name>
    <dbReference type="NCBI Taxonomy" id="2838528"/>
    <lineage>
        <taxon>Bacteria</taxon>
        <taxon>Bacillati</taxon>
        <taxon>Actinomycetota</taxon>
        <taxon>Actinomycetes</taxon>
        <taxon>Mycobacteriales</taxon>
        <taxon>Corynebacteriaceae</taxon>
        <taxon>Corynebacterium</taxon>
    </lineage>
</organism>
<reference evidence="4" key="1">
    <citation type="journal article" date="2021" name="PeerJ">
        <title>Extensive microbial diversity within the chicken gut microbiome revealed by metagenomics and culture.</title>
        <authorList>
            <person name="Gilroy R."/>
            <person name="Ravi A."/>
            <person name="Getino M."/>
            <person name="Pursley I."/>
            <person name="Horton D.L."/>
            <person name="Alikhan N.F."/>
            <person name="Baker D."/>
            <person name="Gharbi K."/>
            <person name="Hall N."/>
            <person name="Watson M."/>
            <person name="Adriaenssens E.M."/>
            <person name="Foster-Nyarko E."/>
            <person name="Jarju S."/>
            <person name="Secka A."/>
            <person name="Antonio M."/>
            <person name="Oren A."/>
            <person name="Chaudhuri R.R."/>
            <person name="La Ragione R."/>
            <person name="Hildebrand F."/>
            <person name="Pallen M.J."/>
        </authorList>
    </citation>
    <scope>NUCLEOTIDE SEQUENCE</scope>
    <source>
        <strain evidence="4">ChiHjej13B12-4958</strain>
    </source>
</reference>
<keyword evidence="2" id="KW-0732">Signal</keyword>
<gene>
    <name evidence="4" type="ORF">H9751_04300</name>
</gene>
<evidence type="ECO:0000256" key="2">
    <source>
        <dbReference type="SAM" id="SignalP"/>
    </source>
</evidence>
<evidence type="ECO:0000313" key="4">
    <source>
        <dbReference type="EMBL" id="HJC84763.1"/>
    </source>
</evidence>